<proteinExistence type="predicted"/>
<dbReference type="AlphaFoldDB" id="A0A381TZ85"/>
<dbReference type="PANTHER" id="PTHR10584:SF166">
    <property type="entry name" value="RIBOKINASE"/>
    <property type="match status" value="1"/>
</dbReference>
<organism evidence="4">
    <name type="scientific">marine metagenome</name>
    <dbReference type="NCBI Taxonomy" id="408172"/>
    <lineage>
        <taxon>unclassified sequences</taxon>
        <taxon>metagenomes</taxon>
        <taxon>ecological metagenomes</taxon>
    </lineage>
</organism>
<dbReference type="PANTHER" id="PTHR10584">
    <property type="entry name" value="SUGAR KINASE"/>
    <property type="match status" value="1"/>
</dbReference>
<dbReference type="SUPFAM" id="SSF53613">
    <property type="entry name" value="Ribokinase-like"/>
    <property type="match status" value="1"/>
</dbReference>
<evidence type="ECO:0000256" key="2">
    <source>
        <dbReference type="ARBA" id="ARBA00022777"/>
    </source>
</evidence>
<dbReference type="Gene3D" id="3.40.1190.20">
    <property type="match status" value="1"/>
</dbReference>
<sequence>MKIVVVGSIAYDAVETPAGKRESQLGGSACFFSISASYFTDVGIIGVVGEDFASSDRSMLESHGVDTTGLVEVDGKTFRWAGEYLDDINTAVTLDTQLNVFGDFEPLLSKAHASAPYLFLANIDPILQLKVLDAMISRPKWVASDTMNLWIDIARPALIDIIGKVDMLIINEDEVRQLTGQRNLPNAAKAVMDLGPNSAVIKRGEYGAALFGKAFSFAAPAYPLKRVIDPTGAGDSFAGGFMGHLASVENIDEESLRTATIVGSTMASFAVEDFGLERIKNLTKRDIGERFQAFAELTRFKSLASTSGGN</sequence>
<feature type="domain" description="Carbohydrate kinase PfkB" evidence="3">
    <location>
        <begin position="2"/>
        <end position="276"/>
    </location>
</feature>
<dbReference type="GO" id="GO:0005829">
    <property type="term" value="C:cytosol"/>
    <property type="evidence" value="ECO:0007669"/>
    <property type="project" value="TreeGrafter"/>
</dbReference>
<dbReference type="GO" id="GO:0016301">
    <property type="term" value="F:kinase activity"/>
    <property type="evidence" value="ECO:0007669"/>
    <property type="project" value="UniProtKB-KW"/>
</dbReference>
<reference evidence="4" key="1">
    <citation type="submission" date="2018-05" db="EMBL/GenBank/DDBJ databases">
        <authorList>
            <person name="Lanie J.A."/>
            <person name="Ng W.-L."/>
            <person name="Kazmierczak K.M."/>
            <person name="Andrzejewski T.M."/>
            <person name="Davidsen T.M."/>
            <person name="Wayne K.J."/>
            <person name="Tettelin H."/>
            <person name="Glass J.I."/>
            <person name="Rusch D."/>
            <person name="Podicherti R."/>
            <person name="Tsui H.-C.T."/>
            <person name="Winkler M.E."/>
        </authorList>
    </citation>
    <scope>NUCLEOTIDE SEQUENCE</scope>
</reference>
<evidence type="ECO:0000313" key="4">
    <source>
        <dbReference type="EMBL" id="SVA21292.1"/>
    </source>
</evidence>
<dbReference type="PROSITE" id="PS00584">
    <property type="entry name" value="PFKB_KINASES_2"/>
    <property type="match status" value="1"/>
</dbReference>
<accession>A0A381TZ85</accession>
<dbReference type="EMBL" id="UINC01005432">
    <property type="protein sequence ID" value="SVA21292.1"/>
    <property type="molecule type" value="Genomic_DNA"/>
</dbReference>
<name>A0A381TZ85_9ZZZZ</name>
<protein>
    <recommendedName>
        <fullName evidence="3">Carbohydrate kinase PfkB domain-containing protein</fullName>
    </recommendedName>
</protein>
<dbReference type="InterPro" id="IPR002173">
    <property type="entry name" value="Carboh/pur_kinase_PfkB_CS"/>
</dbReference>
<dbReference type="Pfam" id="PF00294">
    <property type="entry name" value="PfkB"/>
    <property type="match status" value="1"/>
</dbReference>
<keyword evidence="2" id="KW-0418">Kinase</keyword>
<keyword evidence="1" id="KW-0808">Transferase</keyword>
<dbReference type="InterPro" id="IPR011611">
    <property type="entry name" value="PfkB_dom"/>
</dbReference>
<evidence type="ECO:0000259" key="3">
    <source>
        <dbReference type="Pfam" id="PF00294"/>
    </source>
</evidence>
<dbReference type="InterPro" id="IPR029056">
    <property type="entry name" value="Ribokinase-like"/>
</dbReference>
<gene>
    <name evidence="4" type="ORF">METZ01_LOCUS74146</name>
</gene>
<evidence type="ECO:0000256" key="1">
    <source>
        <dbReference type="ARBA" id="ARBA00022679"/>
    </source>
</evidence>